<proteinExistence type="predicted"/>
<gene>
    <name evidence="1" type="ORF">METZ01_LOCUS291850</name>
</gene>
<accession>A0A382LR09</accession>
<feature type="non-terminal residue" evidence="1">
    <location>
        <position position="23"/>
    </location>
</feature>
<reference evidence="1" key="1">
    <citation type="submission" date="2018-05" db="EMBL/GenBank/DDBJ databases">
        <authorList>
            <person name="Lanie J.A."/>
            <person name="Ng W.-L."/>
            <person name="Kazmierczak K.M."/>
            <person name="Andrzejewski T.M."/>
            <person name="Davidsen T.M."/>
            <person name="Wayne K.J."/>
            <person name="Tettelin H."/>
            <person name="Glass J.I."/>
            <person name="Rusch D."/>
            <person name="Podicherti R."/>
            <person name="Tsui H.-C.T."/>
            <person name="Winkler M.E."/>
        </authorList>
    </citation>
    <scope>NUCLEOTIDE SEQUENCE</scope>
</reference>
<dbReference type="AlphaFoldDB" id="A0A382LR09"/>
<dbReference type="EMBL" id="UINC01088609">
    <property type="protein sequence ID" value="SVC38996.1"/>
    <property type="molecule type" value="Genomic_DNA"/>
</dbReference>
<protein>
    <submittedName>
        <fullName evidence="1">Uncharacterized protein</fullName>
    </submittedName>
</protein>
<evidence type="ECO:0000313" key="1">
    <source>
        <dbReference type="EMBL" id="SVC38996.1"/>
    </source>
</evidence>
<name>A0A382LR09_9ZZZZ</name>
<sequence length="23" mass="2723">MTDFLRTPDKNFSGLEDFSYKPN</sequence>
<organism evidence="1">
    <name type="scientific">marine metagenome</name>
    <dbReference type="NCBI Taxonomy" id="408172"/>
    <lineage>
        <taxon>unclassified sequences</taxon>
        <taxon>metagenomes</taxon>
        <taxon>ecological metagenomes</taxon>
    </lineage>
</organism>